<sequence>MHHLSFAPSPALLLFRSSPPSHPWRQLLSFPFTKSGVATRCLASPSSSIGRSNELEEVAREEFKGRVQEDVGRIRLDLWLAREIPYISRGQVQSSIQRGLARVNSQPVSKVSHVVRSGDHIECKFVKIFVTEAVPENIPLDIIYEDKYLIVLNKPAHMVVHPAPGHPSGTLVNALLHHCGLPAVRYPCTSLSNTLIMQGEDNKQDVEEDFDDDEFPVTSDRLSNHSIRPGIVHRLDKGTSGLLVVAKV</sequence>
<name>A0ACC2EY23_DIPCM</name>
<proteinExistence type="predicted"/>
<comment type="caution">
    <text evidence="1">The sequence shown here is derived from an EMBL/GenBank/DDBJ whole genome shotgun (WGS) entry which is preliminary data.</text>
</comment>
<protein>
    <submittedName>
        <fullName evidence="1">Uncharacterized protein</fullName>
    </submittedName>
</protein>
<reference evidence="2" key="1">
    <citation type="journal article" date="2024" name="Proc. Natl. Acad. Sci. U.S.A.">
        <title>Extraordinary preservation of gene collinearity over three hundred million years revealed in homosporous lycophytes.</title>
        <authorList>
            <person name="Li C."/>
            <person name="Wickell D."/>
            <person name="Kuo L.Y."/>
            <person name="Chen X."/>
            <person name="Nie B."/>
            <person name="Liao X."/>
            <person name="Peng D."/>
            <person name="Ji J."/>
            <person name="Jenkins J."/>
            <person name="Williams M."/>
            <person name="Shu S."/>
            <person name="Plott C."/>
            <person name="Barry K."/>
            <person name="Rajasekar S."/>
            <person name="Grimwood J."/>
            <person name="Han X."/>
            <person name="Sun S."/>
            <person name="Hou Z."/>
            <person name="He W."/>
            <person name="Dai G."/>
            <person name="Sun C."/>
            <person name="Schmutz J."/>
            <person name="Leebens-Mack J.H."/>
            <person name="Li F.W."/>
            <person name="Wang L."/>
        </authorList>
    </citation>
    <scope>NUCLEOTIDE SEQUENCE [LARGE SCALE GENOMIC DNA]</scope>
    <source>
        <strain evidence="2">cv. PW_Plant_1</strain>
    </source>
</reference>
<dbReference type="EMBL" id="CM055092">
    <property type="protein sequence ID" value="KAJ7571423.1"/>
    <property type="molecule type" value="Genomic_DNA"/>
</dbReference>
<keyword evidence="2" id="KW-1185">Reference proteome</keyword>
<accession>A0ACC2EY23</accession>
<evidence type="ECO:0000313" key="1">
    <source>
        <dbReference type="EMBL" id="KAJ7571423.1"/>
    </source>
</evidence>
<dbReference type="Proteomes" id="UP001162992">
    <property type="component" value="Chromosome 1"/>
</dbReference>
<evidence type="ECO:0000313" key="2">
    <source>
        <dbReference type="Proteomes" id="UP001162992"/>
    </source>
</evidence>
<gene>
    <name evidence="1" type="ORF">O6H91_01G162700</name>
</gene>
<organism evidence="1 2">
    <name type="scientific">Diphasiastrum complanatum</name>
    <name type="common">Issler's clubmoss</name>
    <name type="synonym">Lycopodium complanatum</name>
    <dbReference type="NCBI Taxonomy" id="34168"/>
    <lineage>
        <taxon>Eukaryota</taxon>
        <taxon>Viridiplantae</taxon>
        <taxon>Streptophyta</taxon>
        <taxon>Embryophyta</taxon>
        <taxon>Tracheophyta</taxon>
        <taxon>Lycopodiopsida</taxon>
        <taxon>Lycopodiales</taxon>
        <taxon>Lycopodiaceae</taxon>
        <taxon>Lycopodioideae</taxon>
        <taxon>Diphasiastrum</taxon>
    </lineage>
</organism>